<keyword evidence="2" id="KW-1185">Reference proteome</keyword>
<dbReference type="Proteomes" id="UP000239872">
    <property type="component" value="Unassembled WGS sequence"/>
</dbReference>
<accession>A0A2S7T1F4</accession>
<dbReference type="RefSeq" id="WP_105037914.1">
    <property type="nucleotide sequence ID" value="NZ_PPSL01000001.1"/>
</dbReference>
<organism evidence="1 2">
    <name type="scientific">Flavipsychrobacter stenotrophus</name>
    <dbReference type="NCBI Taxonomy" id="2077091"/>
    <lineage>
        <taxon>Bacteria</taxon>
        <taxon>Pseudomonadati</taxon>
        <taxon>Bacteroidota</taxon>
        <taxon>Chitinophagia</taxon>
        <taxon>Chitinophagales</taxon>
        <taxon>Chitinophagaceae</taxon>
        <taxon>Flavipsychrobacter</taxon>
    </lineage>
</organism>
<evidence type="ECO:0000313" key="2">
    <source>
        <dbReference type="Proteomes" id="UP000239872"/>
    </source>
</evidence>
<dbReference type="OrthoDB" id="9179901at2"/>
<dbReference type="EMBL" id="PPSL01000001">
    <property type="protein sequence ID" value="PQJ13030.1"/>
    <property type="molecule type" value="Genomic_DNA"/>
</dbReference>
<proteinExistence type="predicted"/>
<comment type="caution">
    <text evidence="1">The sequence shown here is derived from an EMBL/GenBank/DDBJ whole genome shotgun (WGS) entry which is preliminary data.</text>
</comment>
<reference evidence="1 2" key="1">
    <citation type="submission" date="2018-01" db="EMBL/GenBank/DDBJ databases">
        <title>A novel member of the phylum Bacteroidetes isolated from glacier ice.</title>
        <authorList>
            <person name="Liu Q."/>
            <person name="Xin Y.-H."/>
        </authorList>
    </citation>
    <scope>NUCLEOTIDE SEQUENCE [LARGE SCALE GENOMIC DNA]</scope>
    <source>
        <strain evidence="1 2">RB1R16</strain>
    </source>
</reference>
<gene>
    <name evidence="1" type="ORF">CJD36_004605</name>
</gene>
<evidence type="ECO:0000313" key="1">
    <source>
        <dbReference type="EMBL" id="PQJ13030.1"/>
    </source>
</evidence>
<dbReference type="PROSITE" id="PS51257">
    <property type="entry name" value="PROKAR_LIPOPROTEIN"/>
    <property type="match status" value="1"/>
</dbReference>
<protein>
    <submittedName>
        <fullName evidence="1">Uncharacterized protein</fullName>
    </submittedName>
</protein>
<sequence>MRYSIHLLTASIVFASCHSIVHKAEEVTSNTATGIGEQVGKRSSEFVSGVKDGVDKAYGCTVDLSPALQQKGVSLGKFVIDADTGGQNKNKLSVYIITTNPINQTVTAKVTDSKGLEYGRISVKVNTTAGAARFIDFIFDSRTDIEGRSKIVLE</sequence>
<name>A0A2S7T1F4_9BACT</name>
<dbReference type="AlphaFoldDB" id="A0A2S7T1F4"/>